<proteinExistence type="predicted"/>
<evidence type="ECO:0000313" key="2">
    <source>
        <dbReference type="Proteomes" id="UP001597299"/>
    </source>
</evidence>
<sequence>MDVINFPFFKENPYQRMLYISLHGRYNILPGTIDDAIDRIVLEGKGIFHIHWDEFLLKKCQTDVEAEEIVRQFEELIEKFCRIGGKVLWTIHNALPHEEIFVEAHIKLRKIISKASSAIISHNSETVKYLSLIGIIDLKKVMMLDHPSYYGWFDIGAKNNDYNKIKKTGCMLVFGKVRRYKNIDFIIESLDRSFLESHKLYLKISGSPISDDIYAETLKSIISKRDDVVWNIKSVSDHDVPTLFKDSICLVSANSGVMTSGVALLSLSMGVIMVAPKTAITEEIFPYELHKFLYEFGNAVDLRRAISQVNEITGEEYLSILKKMDIRSRYLRPSRISLQYGRILDGVLSI</sequence>
<comment type="caution">
    <text evidence="1">The sequence shown here is derived from an EMBL/GenBank/DDBJ whole genome shotgun (WGS) entry which is preliminary data.</text>
</comment>
<evidence type="ECO:0000313" key="1">
    <source>
        <dbReference type="EMBL" id="MFD2143472.1"/>
    </source>
</evidence>
<name>A0ABW4Z5J9_9HYPH</name>
<dbReference type="RefSeq" id="WP_213352575.1">
    <property type="nucleotide sequence ID" value="NZ_JAHBGB010000026.1"/>
</dbReference>
<dbReference type="Proteomes" id="UP001597299">
    <property type="component" value="Unassembled WGS sequence"/>
</dbReference>
<dbReference type="Gene3D" id="3.40.50.2000">
    <property type="entry name" value="Glycogen Phosphorylase B"/>
    <property type="match status" value="1"/>
</dbReference>
<dbReference type="EMBL" id="JBHUHD010000004">
    <property type="protein sequence ID" value="MFD2143472.1"/>
    <property type="molecule type" value="Genomic_DNA"/>
</dbReference>
<keyword evidence="2" id="KW-1185">Reference proteome</keyword>
<evidence type="ECO:0008006" key="3">
    <source>
        <dbReference type="Google" id="ProtNLM"/>
    </source>
</evidence>
<gene>
    <name evidence="1" type="ORF">ACFSNC_24010</name>
</gene>
<dbReference type="SUPFAM" id="SSF53756">
    <property type="entry name" value="UDP-Glycosyltransferase/glycogen phosphorylase"/>
    <property type="match status" value="1"/>
</dbReference>
<accession>A0ABW4Z5J9</accession>
<protein>
    <recommendedName>
        <fullName evidence="3">Glycosyltransferase</fullName>
    </recommendedName>
</protein>
<reference evidence="2" key="1">
    <citation type="journal article" date="2019" name="Int. J. Syst. Evol. Microbiol.">
        <title>The Global Catalogue of Microorganisms (GCM) 10K type strain sequencing project: providing services to taxonomists for standard genome sequencing and annotation.</title>
        <authorList>
            <consortium name="The Broad Institute Genomics Platform"/>
            <consortium name="The Broad Institute Genome Sequencing Center for Infectious Disease"/>
            <person name="Wu L."/>
            <person name="Ma J."/>
        </authorList>
    </citation>
    <scope>NUCLEOTIDE SEQUENCE [LARGE SCALE GENOMIC DNA]</scope>
    <source>
        <strain evidence="2">CCM 7435</strain>
    </source>
</reference>
<organism evidence="1 2">
    <name type="scientific">Ancylobacter oerskovii</name>
    <dbReference type="NCBI Taxonomy" id="459519"/>
    <lineage>
        <taxon>Bacteria</taxon>
        <taxon>Pseudomonadati</taxon>
        <taxon>Pseudomonadota</taxon>
        <taxon>Alphaproteobacteria</taxon>
        <taxon>Hyphomicrobiales</taxon>
        <taxon>Xanthobacteraceae</taxon>
        <taxon>Ancylobacter</taxon>
    </lineage>
</organism>